<reference evidence="7 8" key="1">
    <citation type="submission" date="2024-04" db="EMBL/GenBank/DDBJ databases">
        <authorList>
            <person name="Waldvogel A.-M."/>
            <person name="Schoenle A."/>
        </authorList>
    </citation>
    <scope>NUCLEOTIDE SEQUENCE [LARGE SCALE GENOMIC DNA]</scope>
</reference>
<feature type="chain" id="PRO_5043326615" description="Granulins domain-containing protein" evidence="5">
    <location>
        <begin position="47"/>
        <end position="845"/>
    </location>
</feature>
<dbReference type="SUPFAM" id="SSF57277">
    <property type="entry name" value="Granulin repeat"/>
    <property type="match status" value="9"/>
</dbReference>
<feature type="domain" description="Granulins" evidence="6">
    <location>
        <begin position="639"/>
        <end position="652"/>
    </location>
</feature>
<dbReference type="SMART" id="SM00277">
    <property type="entry name" value="GRAN"/>
    <property type="match status" value="10"/>
</dbReference>
<accession>A0AAV2LIN1</accession>
<feature type="signal peptide" evidence="5">
    <location>
        <begin position="1"/>
        <end position="46"/>
    </location>
</feature>
<dbReference type="PROSITE" id="PS00799">
    <property type="entry name" value="GRANULINS"/>
    <property type="match status" value="9"/>
</dbReference>
<dbReference type="InterPro" id="IPR006150">
    <property type="entry name" value="Cys_repeat_1"/>
</dbReference>
<dbReference type="GO" id="GO:0005576">
    <property type="term" value="C:extracellular region"/>
    <property type="evidence" value="ECO:0007669"/>
    <property type="project" value="UniProtKB-SubCell"/>
</dbReference>
<feature type="domain" description="Granulins" evidence="6">
    <location>
        <begin position="159"/>
        <end position="172"/>
    </location>
</feature>
<dbReference type="EMBL" id="OZ035845">
    <property type="protein sequence ID" value="CAL1600105.1"/>
    <property type="molecule type" value="Genomic_DNA"/>
</dbReference>
<dbReference type="AlphaFoldDB" id="A0AAV2LIN1"/>
<proteinExistence type="inferred from homology"/>
<keyword evidence="4" id="KW-1015">Disulfide bond</keyword>
<gene>
    <name evidence="7" type="ORF">KC01_LOCUS28247</name>
</gene>
<keyword evidence="3" id="KW-0964">Secreted</keyword>
<evidence type="ECO:0000313" key="8">
    <source>
        <dbReference type="Proteomes" id="UP001497482"/>
    </source>
</evidence>
<evidence type="ECO:0000256" key="5">
    <source>
        <dbReference type="SAM" id="SignalP"/>
    </source>
</evidence>
<feature type="domain" description="Granulins" evidence="6">
    <location>
        <begin position="802"/>
        <end position="815"/>
    </location>
</feature>
<feature type="domain" description="Granulins" evidence="6">
    <location>
        <begin position="241"/>
        <end position="254"/>
    </location>
</feature>
<comment type="similarity">
    <text evidence="2">Belongs to the granulin family.</text>
</comment>
<dbReference type="Pfam" id="PF00396">
    <property type="entry name" value="Granulin"/>
    <property type="match status" value="10"/>
</dbReference>
<evidence type="ECO:0000256" key="1">
    <source>
        <dbReference type="ARBA" id="ARBA00004613"/>
    </source>
</evidence>
<name>A0AAV2LIN1_KNICA</name>
<dbReference type="PANTHER" id="PTHR12274:SF7">
    <property type="entry name" value="GRANULINS"/>
    <property type="match status" value="1"/>
</dbReference>
<dbReference type="InterPro" id="IPR000118">
    <property type="entry name" value="Granulin"/>
</dbReference>
<feature type="domain" description="Granulins" evidence="6">
    <location>
        <begin position="552"/>
        <end position="565"/>
    </location>
</feature>
<sequence>MFGAILMSQAYHPQRALDRQNWNRLNQIHKMLQVSILCLAVSLSAALVCPDGGMCAEKNTCCKNTEGSYGCCPLPKAECCSDHLHCCYEGTICDLVHRKCVNKTVSLPWLLRIPTTQLEETVKAVDCPDKVSECPDDTTCCELPDGSWGCCPLVKAVCCKDKQHCCPEGKHCDLEHSTCNSPTSEPIPMLKKVPARRRLETADVGAVTCPGGRSSCPDDYTCCLLPTGDYGCCPYPNAICCSDHEHCCPSNSTCDLKKEMCRSGDALMPMLRKIAAASNDIRCPDDSTCPDKTTCCKMYAGDYGCCPMPDAVCCEDKLHCCPSGARCDLVRYMCVASFSNTPMVSKVPALRKESAKLQKEVGTVQCDGSAVCADGTTCCKLLTGSWACCPLPEAVCCKDHLHCCPHGTVCNLKASTCDSETGSPVMALVGKAPAEGSDNTKCDKSTRCPGKATCCKTPTGDWGCCPLPEAVCCDDHIHCCPHGTVCNLAAQTCDDPLGVSPSVSWVKKVPAVTSEVEKEKCDTETMCPGGTTCCKKTSGQWACCPLPQAVCCNDHEHCCPRGYKCNVEAQTCDKPGELSVPWLQKIPAVQKESLQVLTVSAPARTMCDPHTSCPRGTTCCFMKNSHKWGCCPVPQAICCSDGDHCCPRGHTCESHRSSCSKGPHAIPWLTKLSAFNESDSAADVKCDDKSSCASGTTCCKLSTGDWGCCPLVKAVCCEDKEHCCPQSYTCNLQTATCEKSDDGSISVPQLRVVPLQQRTSEAEDEETPCDSSSPVRCPKRDTCCRTSATEWACCPSPGAVCCPDLKHCCPAGFSCDLTTGECLQNKLPPWDIFHQNRRDFGRPGL</sequence>
<evidence type="ECO:0000259" key="6">
    <source>
        <dbReference type="PROSITE" id="PS00799"/>
    </source>
</evidence>
<dbReference type="Gene3D" id="2.10.25.160">
    <property type="entry name" value="Granulin"/>
    <property type="match status" value="10"/>
</dbReference>
<evidence type="ECO:0000256" key="3">
    <source>
        <dbReference type="ARBA" id="ARBA00022525"/>
    </source>
</evidence>
<dbReference type="InterPro" id="IPR039036">
    <property type="entry name" value="Granulin_fam"/>
</dbReference>
<protein>
    <recommendedName>
        <fullName evidence="6">Granulins domain-containing protein</fullName>
    </recommendedName>
</protein>
<dbReference type="InterPro" id="IPR037277">
    <property type="entry name" value="Granulin_sf"/>
</dbReference>
<feature type="domain" description="Granulins" evidence="6">
    <location>
        <begin position="397"/>
        <end position="410"/>
    </location>
</feature>
<feature type="domain" description="Granulins" evidence="6">
    <location>
        <begin position="473"/>
        <end position="486"/>
    </location>
</feature>
<evidence type="ECO:0000313" key="7">
    <source>
        <dbReference type="EMBL" id="CAL1600105.1"/>
    </source>
</evidence>
<organism evidence="7 8">
    <name type="scientific">Knipowitschia caucasica</name>
    <name type="common">Caucasian dwarf goby</name>
    <name type="synonym">Pomatoschistus caucasicus</name>
    <dbReference type="NCBI Taxonomy" id="637954"/>
    <lineage>
        <taxon>Eukaryota</taxon>
        <taxon>Metazoa</taxon>
        <taxon>Chordata</taxon>
        <taxon>Craniata</taxon>
        <taxon>Vertebrata</taxon>
        <taxon>Euteleostomi</taxon>
        <taxon>Actinopterygii</taxon>
        <taxon>Neopterygii</taxon>
        <taxon>Teleostei</taxon>
        <taxon>Neoteleostei</taxon>
        <taxon>Acanthomorphata</taxon>
        <taxon>Gobiaria</taxon>
        <taxon>Gobiiformes</taxon>
        <taxon>Gobioidei</taxon>
        <taxon>Gobiidae</taxon>
        <taxon>Gobiinae</taxon>
        <taxon>Knipowitschia</taxon>
    </lineage>
</organism>
<dbReference type="Proteomes" id="UP001497482">
    <property type="component" value="Chromosome 23"/>
</dbReference>
<evidence type="ECO:0000256" key="4">
    <source>
        <dbReference type="ARBA" id="ARBA00023157"/>
    </source>
</evidence>
<dbReference type="PANTHER" id="PTHR12274">
    <property type="entry name" value="GRANULIN"/>
    <property type="match status" value="1"/>
</dbReference>
<feature type="domain" description="Granulins" evidence="6">
    <location>
        <begin position="717"/>
        <end position="730"/>
    </location>
</feature>
<dbReference type="FunFam" id="2.10.25.160:FF:000001">
    <property type="entry name" value="Granulin precursor"/>
    <property type="match status" value="4"/>
</dbReference>
<dbReference type="SMART" id="SM00289">
    <property type="entry name" value="WR1"/>
    <property type="match status" value="6"/>
</dbReference>
<feature type="domain" description="Granulins" evidence="6">
    <location>
        <begin position="314"/>
        <end position="327"/>
    </location>
</feature>
<evidence type="ECO:0000256" key="2">
    <source>
        <dbReference type="ARBA" id="ARBA00010093"/>
    </source>
</evidence>
<keyword evidence="5" id="KW-0732">Signal</keyword>
<comment type="subcellular location">
    <subcellularLocation>
        <location evidence="1">Secreted</location>
    </subcellularLocation>
</comment>
<keyword evidence="8" id="KW-1185">Reference proteome</keyword>